<feature type="region of interest" description="Disordered" evidence="1">
    <location>
        <begin position="99"/>
        <end position="123"/>
    </location>
</feature>
<evidence type="ECO:0000313" key="2">
    <source>
        <dbReference type="EMBL" id="NJP89098.1"/>
    </source>
</evidence>
<evidence type="ECO:0000313" key="3">
    <source>
        <dbReference type="Proteomes" id="UP000696294"/>
    </source>
</evidence>
<name>A0ABX1B274_9ACTN</name>
<dbReference type="Gene3D" id="1.20.1440.30">
    <property type="entry name" value="Biosynthetic Protein domain"/>
    <property type="match status" value="1"/>
</dbReference>
<proteinExistence type="predicted"/>
<dbReference type="CDD" id="cd14728">
    <property type="entry name" value="Ere-like"/>
    <property type="match status" value="1"/>
</dbReference>
<dbReference type="Proteomes" id="UP000696294">
    <property type="component" value="Unassembled WGS sequence"/>
</dbReference>
<accession>A0ABX1B274</accession>
<organism evidence="2 3">
    <name type="scientific">Nonomuraea composti</name>
    <dbReference type="NCBI Taxonomy" id="2720023"/>
    <lineage>
        <taxon>Bacteria</taxon>
        <taxon>Bacillati</taxon>
        <taxon>Actinomycetota</taxon>
        <taxon>Actinomycetes</taxon>
        <taxon>Streptosporangiales</taxon>
        <taxon>Streptosporangiaceae</taxon>
        <taxon>Nonomuraea</taxon>
    </lineage>
</organism>
<dbReference type="InterPro" id="IPR007815">
    <property type="entry name" value="Emycin_Estase"/>
</dbReference>
<evidence type="ECO:0000256" key="1">
    <source>
        <dbReference type="SAM" id="MobiDB-lite"/>
    </source>
</evidence>
<dbReference type="PANTHER" id="PTHR31299">
    <property type="entry name" value="ESTERASE, PUTATIVE (AFU_ORTHOLOGUE AFUA_1G05850)-RELATED"/>
    <property type="match status" value="1"/>
</dbReference>
<dbReference type="Pfam" id="PF05139">
    <property type="entry name" value="Erythro_esteras"/>
    <property type="match status" value="1"/>
</dbReference>
<protein>
    <submittedName>
        <fullName evidence="2">Erythromycin esterase family protein</fullName>
    </submittedName>
</protein>
<dbReference type="SUPFAM" id="SSF159501">
    <property type="entry name" value="EreA/ChaN-like"/>
    <property type="match status" value="1"/>
</dbReference>
<dbReference type="Gene3D" id="3.40.1660.10">
    <property type="entry name" value="EreA-like (biosynthetic domain)"/>
    <property type="match status" value="1"/>
</dbReference>
<sequence length="468" mass="49986">MNTHPATPPPSRLSESAVIPLRTLDPAAPLDDLTWLDDAIGDARVVALGESAHYNREFYDLRHRILRYLAERHGFSAYAMETGFTEAWRANAWVTADARAADSSSGTPGSPREGASGTDGGDRLGEVMASGLSSLMGVWRQLGAHLEWMRRHNATAARPVGFYGIDLGGHNASLLPALDAVLAYLARADPDHRVDPAVRETAAAFAATSAFAAPAALAAYAQLPPETRNALTAGLAALSARMRGRRLEYARRTGAEEYERALRCLSLAVTLDSGIRDMVSGDLQSVMYERDAEMADTVEWILRRHDRIVVAAHNGHVQRWPGVLPGMDPVTPLGMHLADRLGADYLVIGATTGTGQMLNSDPAAFQSGALFAPMGPPDPGSLDALLHAGHDGPFVTDLRRLSPADAEAVRAAAVQRAGNGPHHSPISALDAYDLVVHLPHVTAADPDEAALAASPEEVREIFSHYKPL</sequence>
<gene>
    <name evidence="2" type="ORF">HCN51_06480</name>
</gene>
<comment type="caution">
    <text evidence="2">The sequence shown here is derived from an EMBL/GenBank/DDBJ whole genome shotgun (WGS) entry which is preliminary data.</text>
</comment>
<dbReference type="RefSeq" id="WP_168007772.1">
    <property type="nucleotide sequence ID" value="NZ_JAATEP010000003.1"/>
</dbReference>
<keyword evidence="3" id="KW-1185">Reference proteome</keyword>
<reference evidence="2 3" key="1">
    <citation type="submission" date="2020-03" db="EMBL/GenBank/DDBJ databases">
        <title>WGS of actinomycetes isolated from Thailand.</title>
        <authorList>
            <person name="Thawai C."/>
        </authorList>
    </citation>
    <scope>NUCLEOTIDE SEQUENCE [LARGE SCALE GENOMIC DNA]</scope>
    <source>
        <strain evidence="2 3">FMUSA5-5</strain>
    </source>
</reference>
<dbReference type="InterPro" id="IPR052036">
    <property type="entry name" value="Hydrolase/PRTase-associated"/>
</dbReference>
<dbReference type="PANTHER" id="PTHR31299:SF0">
    <property type="entry name" value="ESTERASE, PUTATIVE (AFU_ORTHOLOGUE AFUA_1G05850)-RELATED"/>
    <property type="match status" value="1"/>
</dbReference>
<dbReference type="Gene3D" id="3.30.1870.10">
    <property type="entry name" value="EreA-like, domain 2"/>
    <property type="match status" value="1"/>
</dbReference>
<dbReference type="EMBL" id="JAATEP010000003">
    <property type="protein sequence ID" value="NJP89098.1"/>
    <property type="molecule type" value="Genomic_DNA"/>
</dbReference>